<reference evidence="5 6" key="1">
    <citation type="submission" date="2016-07" db="EMBL/GenBank/DDBJ databases">
        <title>Characterization of isolates of Eisenbergiella tayi derived from blood cultures, using whole genome sequencing.</title>
        <authorList>
            <person name="Burdz T."/>
            <person name="Wiebe D."/>
            <person name="Huynh C."/>
            <person name="Bernard K."/>
        </authorList>
    </citation>
    <scope>NUCLEOTIDE SEQUENCE [LARGE SCALE GENOMIC DNA]</scope>
    <source>
        <strain evidence="5 6">NML 120489</strain>
    </source>
</reference>
<comment type="caution">
    <text evidence="5">The sequence shown here is derived from an EMBL/GenBank/DDBJ whole genome shotgun (WGS) entry which is preliminary data.</text>
</comment>
<dbReference type="EMBL" id="MCGI01000002">
    <property type="protein sequence ID" value="ODM11447.1"/>
    <property type="molecule type" value="Genomic_DNA"/>
</dbReference>
<evidence type="ECO:0000313" key="6">
    <source>
        <dbReference type="Proteomes" id="UP000095003"/>
    </source>
</evidence>
<dbReference type="GeneID" id="93305040"/>
<dbReference type="Proteomes" id="UP000095003">
    <property type="component" value="Unassembled WGS sequence"/>
</dbReference>
<name>A0A1E3ARV3_9FIRM</name>
<evidence type="ECO:0000256" key="3">
    <source>
        <dbReference type="RuleBase" id="RU361153"/>
    </source>
</evidence>
<protein>
    <submittedName>
        <fullName evidence="5">Sugar-binding cellulase-like protein</fullName>
    </submittedName>
</protein>
<dbReference type="GO" id="GO:0004553">
    <property type="term" value="F:hydrolase activity, hydrolyzing O-glycosyl compounds"/>
    <property type="evidence" value="ECO:0007669"/>
    <property type="project" value="InterPro"/>
</dbReference>
<dbReference type="Pfam" id="PF00150">
    <property type="entry name" value="Cellulase"/>
    <property type="match status" value="1"/>
</dbReference>
<evidence type="ECO:0000256" key="2">
    <source>
        <dbReference type="ARBA" id="ARBA00023295"/>
    </source>
</evidence>
<dbReference type="PATRIC" id="fig|1432052.3.peg.2264"/>
<dbReference type="InterPro" id="IPR017853">
    <property type="entry name" value="GH"/>
</dbReference>
<dbReference type="Gene3D" id="3.20.20.80">
    <property type="entry name" value="Glycosidases"/>
    <property type="match status" value="1"/>
</dbReference>
<dbReference type="AlphaFoldDB" id="A0A1E3ARV3"/>
<dbReference type="InterPro" id="IPR001547">
    <property type="entry name" value="Glyco_hydro_5"/>
</dbReference>
<feature type="domain" description="Glycoside hydrolase family 5" evidence="4">
    <location>
        <begin position="54"/>
        <end position="339"/>
    </location>
</feature>
<dbReference type="SUPFAM" id="SSF51445">
    <property type="entry name" value="(Trans)glycosidases"/>
    <property type="match status" value="1"/>
</dbReference>
<proteinExistence type="inferred from homology"/>
<dbReference type="RefSeq" id="WP_044967628.1">
    <property type="nucleotide sequence ID" value="NZ_DBGDOY010000008.1"/>
</dbReference>
<keyword evidence="1 3" id="KW-0378">Hydrolase</keyword>
<sequence length="371" mass="43992">MKRKWTEEEIWKWYKNHEWISGFNFVPSTSTGGILWLLQEYDHRNAFNEAAKEIALAASLKLNSVRVFLPFYLWKEQHDSFMKNLEEFISLLDSYGMTLMPVLFNDCTVAKAFYKKPVLGIQPEPEEGFFGGSSLNSFDVDTQSGDSIGYNITDETDMEPVVEEYIRELARVYGQDDRIIIWNIWNELGNSGRDAMSMPMARKVIGWFREEDVKQPLTIEMWGAQTDGKNYYEWLHHPKIYGEVDRENIELSDIITFHFYGDYTHARQLITFLRQFNRPLINTEWMHRPFRSLIQTHLPLWKKEKIGSYFFGLVNGKTQFNIVWDFIKDYPGIDTSLWMHDLYHADFTPYDAEELDVIRECNEDKIIWKKE</sequence>
<gene>
    <name evidence="5" type="ORF">BEH84_02056</name>
</gene>
<evidence type="ECO:0000256" key="1">
    <source>
        <dbReference type="ARBA" id="ARBA00022801"/>
    </source>
</evidence>
<comment type="similarity">
    <text evidence="3">Belongs to the glycosyl hydrolase 5 (cellulase A) family.</text>
</comment>
<organism evidence="5 6">
    <name type="scientific">Eisenbergiella tayi</name>
    <dbReference type="NCBI Taxonomy" id="1432052"/>
    <lineage>
        <taxon>Bacteria</taxon>
        <taxon>Bacillati</taxon>
        <taxon>Bacillota</taxon>
        <taxon>Clostridia</taxon>
        <taxon>Lachnospirales</taxon>
        <taxon>Lachnospiraceae</taxon>
        <taxon>Eisenbergiella</taxon>
    </lineage>
</organism>
<dbReference type="GO" id="GO:0000272">
    <property type="term" value="P:polysaccharide catabolic process"/>
    <property type="evidence" value="ECO:0007669"/>
    <property type="project" value="InterPro"/>
</dbReference>
<keyword evidence="2 3" id="KW-0326">Glycosidase</keyword>
<evidence type="ECO:0000259" key="4">
    <source>
        <dbReference type="Pfam" id="PF00150"/>
    </source>
</evidence>
<accession>A0A1E3ARV3</accession>
<evidence type="ECO:0000313" key="5">
    <source>
        <dbReference type="EMBL" id="ODM11447.1"/>
    </source>
</evidence>